<feature type="compositionally biased region" description="Low complexity" evidence="1">
    <location>
        <begin position="71"/>
        <end position="85"/>
    </location>
</feature>
<proteinExistence type="predicted"/>
<dbReference type="AlphaFoldDB" id="G0W960"/>
<evidence type="ECO:0000313" key="3">
    <source>
        <dbReference type="Proteomes" id="UP000000689"/>
    </source>
</evidence>
<dbReference type="GO" id="GO:0016242">
    <property type="term" value="P:negative regulation of macroautophagy"/>
    <property type="evidence" value="ECO:0007669"/>
    <property type="project" value="EnsemblFungi"/>
</dbReference>
<dbReference type="GO" id="GO:0004861">
    <property type="term" value="F:cyclin-dependent protein serine/threonine kinase inhibitor activity"/>
    <property type="evidence" value="ECO:0007669"/>
    <property type="project" value="EnsemblFungi"/>
</dbReference>
<dbReference type="OMA" id="KNWNNNS"/>
<dbReference type="GeneID" id="11496734"/>
<feature type="compositionally biased region" description="Low complexity" evidence="1">
    <location>
        <begin position="161"/>
        <end position="179"/>
    </location>
</feature>
<accession>G0W960</accession>
<protein>
    <submittedName>
        <fullName evidence="2">Uncharacterized protein</fullName>
    </submittedName>
</protein>
<dbReference type="RefSeq" id="XP_003669564.1">
    <property type="nucleotide sequence ID" value="XM_003669516.1"/>
</dbReference>
<dbReference type="GO" id="GO:0005634">
    <property type="term" value="C:nucleus"/>
    <property type="evidence" value="ECO:0007669"/>
    <property type="project" value="EnsemblFungi"/>
</dbReference>
<dbReference type="Proteomes" id="UP000000689">
    <property type="component" value="Chromosome 3"/>
</dbReference>
<keyword evidence="3" id="KW-1185">Reference proteome</keyword>
<dbReference type="GO" id="GO:1905761">
    <property type="term" value="F:SCF ubiquitin ligase complex binding"/>
    <property type="evidence" value="ECO:0007669"/>
    <property type="project" value="EnsemblFungi"/>
</dbReference>
<sequence length="350" mass="39566">MDPATPPRSRQIAMRSTSSDHGKFHANSNNPNSGPKTPSKNGSQNNLIPVTPSTVRPFKNQPFLQPPTQTNNNNNNNSAKNSINSPFNGLKSPEFSPFIRRGSLGMKNQLNIFHDNINNNNDSDKTDLQGISKILFPSSSNNRLINEDIKNHNSQSEQNTSISLLPPSNSTSPSVSASPSPSPSPLNINKRSNRTLLDQLQQEQQRPDDRSFIKSQKTVPGTPSDKIITDEQSRLWNNVSNVFATKEIDDDDDDDDNVDIIAQDKNEIYNPFMDSHVPTMEERAARRAQLLAEDPDIENTITFVNKRDKSQIKKYKLSNHELERFKPRMLFENELYKNQENQENQQNDSK</sequence>
<dbReference type="GO" id="GO:0000082">
    <property type="term" value="P:G1/S transition of mitotic cell cycle"/>
    <property type="evidence" value="ECO:0007669"/>
    <property type="project" value="EnsemblFungi"/>
</dbReference>
<name>G0W960_NAUDC</name>
<dbReference type="OrthoDB" id="4060584at2759"/>
<evidence type="ECO:0000313" key="2">
    <source>
        <dbReference type="EMBL" id="CCD24321.1"/>
    </source>
</evidence>
<organism evidence="2 3">
    <name type="scientific">Naumovozyma dairenensis (strain ATCC 10597 / BCRC 20456 / CBS 421 / NBRC 0211 / NRRL Y-12639)</name>
    <name type="common">Saccharomyces dairenensis</name>
    <dbReference type="NCBI Taxonomy" id="1071378"/>
    <lineage>
        <taxon>Eukaryota</taxon>
        <taxon>Fungi</taxon>
        <taxon>Dikarya</taxon>
        <taxon>Ascomycota</taxon>
        <taxon>Saccharomycotina</taxon>
        <taxon>Saccharomycetes</taxon>
        <taxon>Saccharomycetales</taxon>
        <taxon>Saccharomycetaceae</taxon>
        <taxon>Naumovozyma</taxon>
    </lineage>
</organism>
<dbReference type="GO" id="GO:0005737">
    <property type="term" value="C:cytoplasm"/>
    <property type="evidence" value="ECO:0007669"/>
    <property type="project" value="EnsemblFungi"/>
</dbReference>
<reference evidence="2 3" key="1">
    <citation type="journal article" date="2011" name="Proc. Natl. Acad. Sci. U.S.A.">
        <title>Evolutionary erosion of yeast sex chromosomes by mating-type switching accidents.</title>
        <authorList>
            <person name="Gordon J.L."/>
            <person name="Armisen D."/>
            <person name="Proux-Wera E."/>
            <person name="Oheigeartaigh S.S."/>
            <person name="Byrne K.P."/>
            <person name="Wolfe K.H."/>
        </authorList>
    </citation>
    <scope>NUCLEOTIDE SEQUENCE [LARGE SCALE GENOMIC DNA]</scope>
    <source>
        <strain evidence="3">ATCC 10597 / BCRC 20456 / CBS 421 / NBRC 0211 / NRRL Y-12639</strain>
    </source>
</reference>
<feature type="region of interest" description="Disordered" evidence="1">
    <location>
        <begin position="1"/>
        <end position="89"/>
    </location>
</feature>
<dbReference type="HOGENOM" id="CLU_086083_0_0_1"/>
<dbReference type="STRING" id="1071378.G0W960"/>
<feature type="compositionally biased region" description="Polar residues" evidence="1">
    <location>
        <begin position="26"/>
        <end position="54"/>
    </location>
</feature>
<feature type="region of interest" description="Disordered" evidence="1">
    <location>
        <begin position="152"/>
        <end position="226"/>
    </location>
</feature>
<evidence type="ECO:0000256" key="1">
    <source>
        <dbReference type="SAM" id="MobiDB-lite"/>
    </source>
</evidence>
<feature type="compositionally biased region" description="Polar residues" evidence="1">
    <location>
        <begin position="187"/>
        <end position="204"/>
    </location>
</feature>
<dbReference type="eggNOG" id="ENOG502S3ZS">
    <property type="taxonomic scope" value="Eukaryota"/>
</dbReference>
<dbReference type="EMBL" id="HE580269">
    <property type="protein sequence ID" value="CCD24321.1"/>
    <property type="molecule type" value="Genomic_DNA"/>
</dbReference>
<gene>
    <name evidence="2" type="primary">NDAI0C06620</name>
    <name evidence="2" type="ordered locus">NDAI_0C06620</name>
</gene>
<dbReference type="KEGG" id="ndi:NDAI_0C06620"/>